<evidence type="ECO:0000313" key="2">
    <source>
        <dbReference type="EMBL" id="NIZ60674.1"/>
    </source>
</evidence>
<dbReference type="SUPFAM" id="SSF69618">
    <property type="entry name" value="HemD-like"/>
    <property type="match status" value="1"/>
</dbReference>
<keyword evidence="3" id="KW-1185">Reference proteome</keyword>
<evidence type="ECO:0000313" key="3">
    <source>
        <dbReference type="Proteomes" id="UP001429564"/>
    </source>
</evidence>
<dbReference type="RefSeq" id="WP_167683240.1">
    <property type="nucleotide sequence ID" value="NZ_QHLQ01000004.1"/>
</dbReference>
<sequence length="242" mass="26610">MACLLMTRPPDAARRFVELLPKSLTTELEVIYSPLISVQPMDARVSLDSFDAVIFTSSNGVSATDGIIELKDRVAFCLGQRTTQIASNAGWTAQMCGKTADDLVEYLLQRRPSEMLVHLRGQHSRGNIAERLTEAGLTCREQIVYDQCLLPLTTEADSALARLQNVIVPLFSPRTARQFADLCPAGSKIHLIAMSEAVEEPLKSLKYKDLQVCSEPEAKSMAQLVSEVATQLIRVESDLSAQ</sequence>
<dbReference type="InterPro" id="IPR003754">
    <property type="entry name" value="4pyrrol_synth_uPrphyn_synth"/>
</dbReference>
<dbReference type="InterPro" id="IPR036108">
    <property type="entry name" value="4pyrrol_syn_uPrphyn_synt_sf"/>
</dbReference>
<reference evidence="2 3" key="1">
    <citation type="submission" date="2018-05" db="EMBL/GenBank/DDBJ databases">
        <authorList>
            <person name="Zhang Y.-J."/>
        </authorList>
    </citation>
    <scope>NUCLEOTIDE SEQUENCE [LARGE SCALE GENOMIC DNA]</scope>
    <source>
        <strain evidence="2 3">CY04</strain>
    </source>
</reference>
<accession>A0ABX0W554</accession>
<dbReference type="CDD" id="cd06578">
    <property type="entry name" value="HemD"/>
    <property type="match status" value="1"/>
</dbReference>
<dbReference type="Gene3D" id="3.40.50.10090">
    <property type="match status" value="2"/>
</dbReference>
<proteinExistence type="predicted"/>
<comment type="caution">
    <text evidence="2">The sequence shown here is derived from an EMBL/GenBank/DDBJ whole genome shotgun (WGS) entry which is preliminary data.</text>
</comment>
<dbReference type="Pfam" id="PF02602">
    <property type="entry name" value="HEM4"/>
    <property type="match status" value="1"/>
</dbReference>
<dbReference type="Proteomes" id="UP001429564">
    <property type="component" value="Unassembled WGS sequence"/>
</dbReference>
<gene>
    <name evidence="2" type="ORF">DL239_06750</name>
</gene>
<protein>
    <submittedName>
        <fullName evidence="2">Uroporphyrinogen-III synthase</fullName>
    </submittedName>
</protein>
<name>A0ABX0W554_9RHOB</name>
<evidence type="ECO:0000259" key="1">
    <source>
        <dbReference type="Pfam" id="PF02602"/>
    </source>
</evidence>
<feature type="domain" description="Tetrapyrrole biosynthesis uroporphyrinogen III synthase" evidence="1">
    <location>
        <begin position="28"/>
        <end position="222"/>
    </location>
</feature>
<dbReference type="EMBL" id="QHLQ01000004">
    <property type="protein sequence ID" value="NIZ60674.1"/>
    <property type="molecule type" value="Genomic_DNA"/>
</dbReference>
<organism evidence="2 3">
    <name type="scientific">Parasedimentitalea denitrificans</name>
    <dbReference type="NCBI Taxonomy" id="2211118"/>
    <lineage>
        <taxon>Bacteria</taxon>
        <taxon>Pseudomonadati</taxon>
        <taxon>Pseudomonadota</taxon>
        <taxon>Alphaproteobacteria</taxon>
        <taxon>Rhodobacterales</taxon>
        <taxon>Paracoccaceae</taxon>
        <taxon>Parasedimentitalea</taxon>
    </lineage>
</organism>